<dbReference type="OrthoDB" id="2687876at2759"/>
<dbReference type="PROSITE" id="PS50181">
    <property type="entry name" value="FBOX"/>
    <property type="match status" value="1"/>
</dbReference>
<protein>
    <recommendedName>
        <fullName evidence="1">F-box domain-containing protein</fullName>
    </recommendedName>
</protein>
<sequence length="419" mass="48165">MSCSCCSHDEKTTIFEPFIDRFVLLTHCRLDNGRTKPFSNPHIGRQTNEWHGSKLQSLPIELYQACLSYLDLATLTAMRRVSQYTRLAIESLYQYQELYEHAPQALRACLSTGVSPHIPLRRLHHALTTMECYYCRTSDNPRSTFGSYLSLYEGRRICLFCLRNNELLKPVELMTLITLRCQKNSTLCSTPTSLPIVTTLPGHYSPIPSAAPRSPRTSLLLAYSITSTPEQTNEKERLALFGNSRTATTYHHPLISPSDESDISPTANYIPPETPKQIAHLYMSAISFPYLPSSKSCVDYGVLCGDCNLHVRYEEHRWKEEQRNRRMNGQDPTASLRTRERINKLRKKACKMYTVSEAALKDVCNRQDVLRKWEEDVPEMSIQEHKLFHAKEKISKIEVQWRKSVKGPPLPLLKHDRFG</sequence>
<proteinExistence type="predicted"/>
<feature type="domain" description="F-box" evidence="1">
    <location>
        <begin position="52"/>
        <end position="98"/>
    </location>
</feature>
<dbReference type="STRING" id="1095630.A0A2J6T418"/>
<dbReference type="GeneID" id="36595098"/>
<dbReference type="SUPFAM" id="SSF81383">
    <property type="entry name" value="F-box domain"/>
    <property type="match status" value="1"/>
</dbReference>
<evidence type="ECO:0000313" key="2">
    <source>
        <dbReference type="EMBL" id="PMD57757.1"/>
    </source>
</evidence>
<dbReference type="RefSeq" id="XP_024734661.1">
    <property type="nucleotide sequence ID" value="XM_024887022.1"/>
</dbReference>
<dbReference type="EMBL" id="KZ613843">
    <property type="protein sequence ID" value="PMD57757.1"/>
    <property type="molecule type" value="Genomic_DNA"/>
</dbReference>
<dbReference type="InParanoid" id="A0A2J6T418"/>
<dbReference type="InterPro" id="IPR036047">
    <property type="entry name" value="F-box-like_dom_sf"/>
</dbReference>
<accession>A0A2J6T418</accession>
<dbReference type="AlphaFoldDB" id="A0A2J6T418"/>
<dbReference type="Proteomes" id="UP000235371">
    <property type="component" value="Unassembled WGS sequence"/>
</dbReference>
<evidence type="ECO:0000259" key="1">
    <source>
        <dbReference type="PROSITE" id="PS50181"/>
    </source>
</evidence>
<gene>
    <name evidence="2" type="ORF">K444DRAFT_664903</name>
</gene>
<dbReference type="InterPro" id="IPR001810">
    <property type="entry name" value="F-box_dom"/>
</dbReference>
<dbReference type="Pfam" id="PF00646">
    <property type="entry name" value="F-box"/>
    <property type="match status" value="1"/>
</dbReference>
<organism evidence="2 3">
    <name type="scientific">Hyaloscypha bicolor E</name>
    <dbReference type="NCBI Taxonomy" id="1095630"/>
    <lineage>
        <taxon>Eukaryota</taxon>
        <taxon>Fungi</taxon>
        <taxon>Dikarya</taxon>
        <taxon>Ascomycota</taxon>
        <taxon>Pezizomycotina</taxon>
        <taxon>Leotiomycetes</taxon>
        <taxon>Helotiales</taxon>
        <taxon>Hyaloscyphaceae</taxon>
        <taxon>Hyaloscypha</taxon>
        <taxon>Hyaloscypha bicolor</taxon>
    </lineage>
</organism>
<evidence type="ECO:0000313" key="3">
    <source>
        <dbReference type="Proteomes" id="UP000235371"/>
    </source>
</evidence>
<reference evidence="2 3" key="1">
    <citation type="submission" date="2016-04" db="EMBL/GenBank/DDBJ databases">
        <title>A degradative enzymes factory behind the ericoid mycorrhizal symbiosis.</title>
        <authorList>
            <consortium name="DOE Joint Genome Institute"/>
            <person name="Martino E."/>
            <person name="Morin E."/>
            <person name="Grelet G."/>
            <person name="Kuo A."/>
            <person name="Kohler A."/>
            <person name="Daghino S."/>
            <person name="Barry K."/>
            <person name="Choi C."/>
            <person name="Cichocki N."/>
            <person name="Clum A."/>
            <person name="Copeland A."/>
            <person name="Hainaut M."/>
            <person name="Haridas S."/>
            <person name="Labutti K."/>
            <person name="Lindquist E."/>
            <person name="Lipzen A."/>
            <person name="Khouja H.-R."/>
            <person name="Murat C."/>
            <person name="Ohm R."/>
            <person name="Olson A."/>
            <person name="Spatafora J."/>
            <person name="Veneault-Fourrey C."/>
            <person name="Henrissat B."/>
            <person name="Grigoriev I."/>
            <person name="Martin F."/>
            <person name="Perotto S."/>
        </authorList>
    </citation>
    <scope>NUCLEOTIDE SEQUENCE [LARGE SCALE GENOMIC DNA]</scope>
    <source>
        <strain evidence="2 3">E</strain>
    </source>
</reference>
<name>A0A2J6T418_9HELO</name>
<keyword evidence="3" id="KW-1185">Reference proteome</keyword>